<dbReference type="Proteomes" id="UP000824469">
    <property type="component" value="Unassembled WGS sequence"/>
</dbReference>
<evidence type="ECO:0000313" key="2">
    <source>
        <dbReference type="Proteomes" id="UP000824469"/>
    </source>
</evidence>
<reference evidence="1 2" key="1">
    <citation type="journal article" date="2021" name="Nat. Plants">
        <title>The Taxus genome provides insights into paclitaxel biosynthesis.</title>
        <authorList>
            <person name="Xiong X."/>
            <person name="Gou J."/>
            <person name="Liao Q."/>
            <person name="Li Y."/>
            <person name="Zhou Q."/>
            <person name="Bi G."/>
            <person name="Li C."/>
            <person name="Du R."/>
            <person name="Wang X."/>
            <person name="Sun T."/>
            <person name="Guo L."/>
            <person name="Liang H."/>
            <person name="Lu P."/>
            <person name="Wu Y."/>
            <person name="Zhang Z."/>
            <person name="Ro D.K."/>
            <person name="Shang Y."/>
            <person name="Huang S."/>
            <person name="Yan J."/>
        </authorList>
    </citation>
    <scope>NUCLEOTIDE SEQUENCE [LARGE SCALE GENOMIC DNA]</scope>
    <source>
        <strain evidence="1">Ta-2019</strain>
    </source>
</reference>
<sequence>VKGLSNAIMAARKTGCIKEWEWLPLVLPCPYVRCSWGCRYPLHHRDTREPGPSSL</sequence>
<gene>
    <name evidence="1" type="ORF">KI387_001080</name>
</gene>
<accession>A0AA38LPR0</accession>
<feature type="non-terminal residue" evidence="1">
    <location>
        <position position="55"/>
    </location>
</feature>
<keyword evidence="2" id="KW-1185">Reference proteome</keyword>
<protein>
    <submittedName>
        <fullName evidence="1">Uncharacterized protein</fullName>
    </submittedName>
</protein>
<dbReference type="EMBL" id="JAHRHJ020000001">
    <property type="protein sequence ID" value="KAH9328972.1"/>
    <property type="molecule type" value="Genomic_DNA"/>
</dbReference>
<comment type="caution">
    <text evidence="1">The sequence shown here is derived from an EMBL/GenBank/DDBJ whole genome shotgun (WGS) entry which is preliminary data.</text>
</comment>
<proteinExistence type="predicted"/>
<name>A0AA38LPR0_TAXCH</name>
<organism evidence="1 2">
    <name type="scientific">Taxus chinensis</name>
    <name type="common">Chinese yew</name>
    <name type="synonym">Taxus wallichiana var. chinensis</name>
    <dbReference type="NCBI Taxonomy" id="29808"/>
    <lineage>
        <taxon>Eukaryota</taxon>
        <taxon>Viridiplantae</taxon>
        <taxon>Streptophyta</taxon>
        <taxon>Embryophyta</taxon>
        <taxon>Tracheophyta</taxon>
        <taxon>Spermatophyta</taxon>
        <taxon>Pinopsida</taxon>
        <taxon>Pinidae</taxon>
        <taxon>Conifers II</taxon>
        <taxon>Cupressales</taxon>
        <taxon>Taxaceae</taxon>
        <taxon>Taxus</taxon>
    </lineage>
</organism>
<feature type="non-terminal residue" evidence="1">
    <location>
        <position position="1"/>
    </location>
</feature>
<evidence type="ECO:0000313" key="1">
    <source>
        <dbReference type="EMBL" id="KAH9328972.1"/>
    </source>
</evidence>
<dbReference type="AlphaFoldDB" id="A0AA38LPR0"/>